<accession>A0A645JD75</accession>
<sequence>MYYTEGSDSSLDEEYGFSLYSYDMDSGETAKCADMITSDFRVTPDPAVIYIPYYYVDDTTNLRATYKLELRG</sequence>
<dbReference type="AlphaFoldDB" id="A0A645JD75"/>
<organism evidence="1">
    <name type="scientific">bioreactor metagenome</name>
    <dbReference type="NCBI Taxonomy" id="1076179"/>
    <lineage>
        <taxon>unclassified sequences</taxon>
        <taxon>metagenomes</taxon>
        <taxon>ecological metagenomes</taxon>
    </lineage>
</organism>
<reference evidence="1" key="1">
    <citation type="submission" date="2019-08" db="EMBL/GenBank/DDBJ databases">
        <authorList>
            <person name="Kucharzyk K."/>
            <person name="Murdoch R.W."/>
            <person name="Higgins S."/>
            <person name="Loffler F."/>
        </authorList>
    </citation>
    <scope>NUCLEOTIDE SEQUENCE</scope>
</reference>
<name>A0A645JD75_9ZZZZ</name>
<protein>
    <submittedName>
        <fullName evidence="1">Uncharacterized protein</fullName>
    </submittedName>
</protein>
<comment type="caution">
    <text evidence="1">The sequence shown here is derived from an EMBL/GenBank/DDBJ whole genome shotgun (WGS) entry which is preliminary data.</text>
</comment>
<gene>
    <name evidence="1" type="ORF">SDC9_208856</name>
</gene>
<dbReference type="EMBL" id="VSSQ01137284">
    <property type="protein sequence ID" value="MPN61122.1"/>
    <property type="molecule type" value="Genomic_DNA"/>
</dbReference>
<proteinExistence type="predicted"/>
<evidence type="ECO:0000313" key="1">
    <source>
        <dbReference type="EMBL" id="MPN61122.1"/>
    </source>
</evidence>